<name>A0A975GT14_9BACT</name>
<dbReference type="AlphaFoldDB" id="A0A975GT14"/>
<dbReference type="EMBL" id="CP061800">
    <property type="protein sequence ID" value="QTA92640.1"/>
    <property type="molecule type" value="Genomic_DNA"/>
</dbReference>
<dbReference type="KEGG" id="dmm:dnm_087270"/>
<organism evidence="1 2">
    <name type="scientific">Desulfonema magnum</name>
    <dbReference type="NCBI Taxonomy" id="45655"/>
    <lineage>
        <taxon>Bacteria</taxon>
        <taxon>Pseudomonadati</taxon>
        <taxon>Thermodesulfobacteriota</taxon>
        <taxon>Desulfobacteria</taxon>
        <taxon>Desulfobacterales</taxon>
        <taxon>Desulfococcaceae</taxon>
        <taxon>Desulfonema</taxon>
    </lineage>
</organism>
<evidence type="ECO:0000313" key="2">
    <source>
        <dbReference type="Proteomes" id="UP000663722"/>
    </source>
</evidence>
<proteinExistence type="predicted"/>
<evidence type="ECO:0000313" key="1">
    <source>
        <dbReference type="EMBL" id="QTA92640.1"/>
    </source>
</evidence>
<keyword evidence="2" id="KW-1185">Reference proteome</keyword>
<sequence>MYHLYMIEFSTRPKRAAPKLFFAKIPECENHFSQKFRSAKIIFRKNSGVRKLFFAVV</sequence>
<protein>
    <submittedName>
        <fullName evidence="1">Uncharacterized protein</fullName>
    </submittedName>
</protein>
<gene>
    <name evidence="1" type="ORF">dnm_087270</name>
</gene>
<reference evidence="1" key="1">
    <citation type="journal article" date="2021" name="Microb. Physiol.">
        <title>Proteogenomic Insights into the Physiology of Marine, Sulfate-Reducing, Filamentous Desulfonema limicola and Desulfonema magnum.</title>
        <authorList>
            <person name="Schnaars V."/>
            <person name="Wohlbrand L."/>
            <person name="Scheve S."/>
            <person name="Hinrichs C."/>
            <person name="Reinhardt R."/>
            <person name="Rabus R."/>
        </authorList>
    </citation>
    <scope>NUCLEOTIDE SEQUENCE</scope>
    <source>
        <strain evidence="1">4be13</strain>
    </source>
</reference>
<accession>A0A975GT14</accession>
<dbReference type="Proteomes" id="UP000663722">
    <property type="component" value="Chromosome"/>
</dbReference>